<dbReference type="InterPro" id="IPR012913">
    <property type="entry name" value="OS9-like_dom"/>
</dbReference>
<protein>
    <recommendedName>
        <fullName evidence="6">Endoplasmic reticulum lectin 1</fullName>
    </recommendedName>
    <alternativeName>
        <fullName evidence="7">ER lectin</fullName>
    </alternativeName>
</protein>
<dbReference type="PANTHER" id="PTHR15414">
    <property type="entry name" value="OS-9-RELATED"/>
    <property type="match status" value="1"/>
</dbReference>
<keyword evidence="4" id="KW-1015">Disulfide bond</keyword>
<dbReference type="PANTHER" id="PTHR15414:SF0">
    <property type="entry name" value="ENDOPLASMIC RETICULUM LECTIN 1"/>
    <property type="match status" value="1"/>
</dbReference>
<dbReference type="EMBL" id="AY814750">
    <property type="protein sequence ID" value="AAW26482.1"/>
    <property type="molecule type" value="mRNA"/>
</dbReference>
<reference evidence="11" key="2">
    <citation type="journal article" date="2006" name="PLoS Pathog.">
        <title>New perspectives on host-parasite interplay by comparative transcriptomic and proteomic analyses of Schistosoma japonicum.</title>
        <authorList>
            <person name="Liu F."/>
            <person name="Lu J."/>
            <person name="Hu W."/>
            <person name="Wang S.Y."/>
            <person name="Cui S.J."/>
            <person name="Chi M."/>
            <person name="Yan Q."/>
            <person name="Wang X.R."/>
            <person name="Song H.D."/>
            <person name="Xu X.N."/>
            <person name="Wang J.J."/>
            <person name="Zhang X.L."/>
            <person name="Zhang X."/>
            <person name="Wang Z.Q."/>
            <person name="Xue C.L."/>
            <person name="Brindley P.J."/>
            <person name="McManus D.P."/>
            <person name="Yang P.Y."/>
            <person name="Feng Z."/>
            <person name="Chen Z."/>
            <person name="Han Z.G."/>
        </authorList>
    </citation>
    <scope>NUCLEOTIDE SEQUENCE</scope>
</reference>
<accession>Q5DCH4</accession>
<evidence type="ECO:0000256" key="7">
    <source>
        <dbReference type="ARBA" id="ARBA00041661"/>
    </source>
</evidence>
<evidence type="ECO:0000256" key="9">
    <source>
        <dbReference type="SAM" id="Phobius"/>
    </source>
</evidence>
<feature type="region of interest" description="Disordered" evidence="8">
    <location>
        <begin position="322"/>
        <end position="358"/>
    </location>
</feature>
<dbReference type="Gene3D" id="2.70.130.10">
    <property type="entry name" value="Mannose-6-phosphate receptor binding domain"/>
    <property type="match status" value="2"/>
</dbReference>
<evidence type="ECO:0000256" key="5">
    <source>
        <dbReference type="ARBA" id="ARBA00037585"/>
    </source>
</evidence>
<evidence type="ECO:0000256" key="4">
    <source>
        <dbReference type="ARBA" id="ARBA00023157"/>
    </source>
</evidence>
<dbReference type="InterPro" id="IPR044865">
    <property type="entry name" value="MRH_dom"/>
</dbReference>
<evidence type="ECO:0000313" key="11">
    <source>
        <dbReference type="EMBL" id="AAW26482.1"/>
    </source>
</evidence>
<comment type="function">
    <text evidence="5">Probable lectin that binds selectively to improperly folded lumenal proteins. May function in endoplasmic reticulum quality control and endoplasmic reticulum-associated degradation (ERAD) of both non-glycosylated proteins and glycoproteins.</text>
</comment>
<dbReference type="AlphaFoldDB" id="Q5DCH4"/>
<dbReference type="GO" id="GO:0030968">
    <property type="term" value="P:endoplasmic reticulum unfolded protein response"/>
    <property type="evidence" value="ECO:0007669"/>
    <property type="project" value="InterPro"/>
</dbReference>
<feature type="domain" description="MRH" evidence="10">
    <location>
        <begin position="372"/>
        <end position="495"/>
    </location>
</feature>
<evidence type="ECO:0000259" key="10">
    <source>
        <dbReference type="PROSITE" id="PS51914"/>
    </source>
</evidence>
<dbReference type="PROSITE" id="PS51914">
    <property type="entry name" value="MRH"/>
    <property type="match status" value="2"/>
</dbReference>
<evidence type="ECO:0000256" key="3">
    <source>
        <dbReference type="ARBA" id="ARBA00022824"/>
    </source>
</evidence>
<keyword evidence="9" id="KW-1133">Transmembrane helix</keyword>
<organism evidence="11">
    <name type="scientific">Schistosoma japonicum</name>
    <name type="common">Blood fluke</name>
    <dbReference type="NCBI Taxonomy" id="6182"/>
    <lineage>
        <taxon>Eukaryota</taxon>
        <taxon>Metazoa</taxon>
        <taxon>Spiralia</taxon>
        <taxon>Lophotrochozoa</taxon>
        <taxon>Platyhelminthes</taxon>
        <taxon>Trematoda</taxon>
        <taxon>Digenea</taxon>
        <taxon>Strigeidida</taxon>
        <taxon>Schistosomatoidea</taxon>
        <taxon>Schistosomatidae</taxon>
        <taxon>Schistosoma</taxon>
    </lineage>
</organism>
<dbReference type="InterPro" id="IPR045149">
    <property type="entry name" value="OS-9-like"/>
</dbReference>
<keyword evidence="9" id="KW-0472">Membrane</keyword>
<evidence type="ECO:0000256" key="6">
    <source>
        <dbReference type="ARBA" id="ARBA00041108"/>
    </source>
</evidence>
<reference evidence="11" key="1">
    <citation type="submission" date="2004-11" db="EMBL/GenBank/DDBJ databases">
        <title>The full-length cDNA sequences of Schistosoma japonicum genes.</title>
        <authorList>
            <person name="Han Z."/>
        </authorList>
    </citation>
    <scope>NUCLEOTIDE SEQUENCE</scope>
</reference>
<dbReference type="InterPro" id="IPR009011">
    <property type="entry name" value="Man6P_isomerase_rcpt-bd_dom_sf"/>
</dbReference>
<feature type="region of interest" description="Disordered" evidence="8">
    <location>
        <begin position="140"/>
        <end position="159"/>
    </location>
</feature>
<name>Q5DCH4_SCHJA</name>
<dbReference type="GO" id="GO:0005788">
    <property type="term" value="C:endoplasmic reticulum lumen"/>
    <property type="evidence" value="ECO:0007669"/>
    <property type="project" value="TreeGrafter"/>
</dbReference>
<proteinExistence type="evidence at transcript level"/>
<keyword evidence="9" id="KW-0812">Transmembrane</keyword>
<sequence>MRQIDSLFAVLIPLFFPCVITVYNVTDDIVYDFEWPGSSQQSREKTDVVKVRTTVGEIYECYIPILLHDTQEYERQNSVPVDEKTILQPLFSEHPCVVRSEAYWSYELCHNQYIKQFHEERKSGKSSPVQEYYLGHYYPSSKTERDRSTKDNQPKSVTLGEHSYPYYEVNYVDGTLCDLNQQHRTTTVMYICHESTIGQIVDVSEVRTCHYQVVFATKFLCSIPLYEQKRAHTNPISCHSKDSSPSKPSALIAMEAERKKLQSNSFSNLAALLSDALKSKIKLIEINSKRDDTMLVYQVNFPDDADDESTTLVDVESNADDSVKSIVDSSSISPSDSENQAPSLKTSSSSSSTESITKSAKDNQVKEFLQGKTCLSINSGWWTYEICFNDFVRQYHLDANAKKLQEILLGTWNLDEHLKWLAENAKDQKSSTGPDRQISLYYGHGDYCTESGTFREVVVKLKCIQSTSTAIYLSFSEHTKCVYSMTIESSTFCDLLPLADENNIIPINKV</sequence>
<feature type="transmembrane region" description="Helical" evidence="9">
    <location>
        <begin position="7"/>
        <end position="26"/>
    </location>
</feature>
<dbReference type="SUPFAM" id="SSF50911">
    <property type="entry name" value="Mannose 6-phosphate receptor domain"/>
    <property type="match status" value="2"/>
</dbReference>
<feature type="non-terminal residue" evidence="11">
    <location>
        <position position="1"/>
    </location>
</feature>
<feature type="compositionally biased region" description="Basic and acidic residues" evidence="8">
    <location>
        <begin position="142"/>
        <end position="153"/>
    </location>
</feature>
<keyword evidence="3" id="KW-0256">Endoplasmic reticulum</keyword>
<feature type="compositionally biased region" description="Low complexity" evidence="8">
    <location>
        <begin position="324"/>
        <end position="358"/>
    </location>
</feature>
<evidence type="ECO:0000256" key="8">
    <source>
        <dbReference type="SAM" id="MobiDB-lite"/>
    </source>
</evidence>
<evidence type="ECO:0000256" key="1">
    <source>
        <dbReference type="ARBA" id="ARBA00004240"/>
    </source>
</evidence>
<keyword evidence="2" id="KW-0732">Signal</keyword>
<dbReference type="GO" id="GO:0030970">
    <property type="term" value="P:retrograde protein transport, ER to cytosol"/>
    <property type="evidence" value="ECO:0007669"/>
    <property type="project" value="TreeGrafter"/>
</dbReference>
<dbReference type="Pfam" id="PF07915">
    <property type="entry name" value="PRKCSH"/>
    <property type="match status" value="2"/>
</dbReference>
<evidence type="ECO:0000256" key="2">
    <source>
        <dbReference type="ARBA" id="ARBA00022729"/>
    </source>
</evidence>
<feature type="domain" description="MRH" evidence="10">
    <location>
        <begin position="94"/>
        <end position="223"/>
    </location>
</feature>
<comment type="subcellular location">
    <subcellularLocation>
        <location evidence="1">Endoplasmic reticulum</location>
    </subcellularLocation>
</comment>